<dbReference type="Gene3D" id="3.30.70.20">
    <property type="match status" value="1"/>
</dbReference>
<comment type="caution">
    <text evidence="2">The sequence shown here is derived from an EMBL/GenBank/DDBJ whole genome shotgun (WGS) entry which is preliminary data.</text>
</comment>
<evidence type="ECO:0000259" key="1">
    <source>
        <dbReference type="PROSITE" id="PS51379"/>
    </source>
</evidence>
<proteinExistence type="predicted"/>
<dbReference type="Pfam" id="PF00037">
    <property type="entry name" value="Fer4"/>
    <property type="match status" value="1"/>
</dbReference>
<dbReference type="PROSITE" id="PS00198">
    <property type="entry name" value="4FE4S_FER_1"/>
    <property type="match status" value="1"/>
</dbReference>
<dbReference type="PROSITE" id="PS51379">
    <property type="entry name" value="4FE4S_FER_2"/>
    <property type="match status" value="1"/>
</dbReference>
<dbReference type="SUPFAM" id="SSF54862">
    <property type="entry name" value="4Fe-4S ferredoxins"/>
    <property type="match status" value="1"/>
</dbReference>
<sequence length="334" mass="38363">MSEKVWQKVAKIIVKASGNPLFQANDTMIKLFKTLLNEKQAKFLLNFRKPILTFAKLKEKTGMEDRDLKTMLNSLMDEGIIFDMPNEVSDIMEYHLLKPIPDIWEPSLVKKGTTEKRKKLAKIYDKILEEARELVQKNYETMSSLFEKEVPAYTRIVPIDTELIIPQEETLPFYEASKIVDRYDIIALSRCPCKFQKELLGDPCKTATDPFRCLHFGHLGRWFIEHGFAKPISKEEAKKVLIEAENDGLVHKAFHHDQNLDKEENTLCNCCKCCCIIFQSYYRGIAPFHTKTSYIAENDEKKCIGCGTCVEKCPIEAIALINGKAHNDDNKCIG</sequence>
<evidence type="ECO:0000313" key="2">
    <source>
        <dbReference type="EMBL" id="GAG83008.1"/>
    </source>
</evidence>
<name>X1BFZ4_9ZZZZ</name>
<protein>
    <recommendedName>
        <fullName evidence="1">4Fe-4S ferredoxin-type domain-containing protein</fullName>
    </recommendedName>
</protein>
<dbReference type="AlphaFoldDB" id="X1BFZ4"/>
<reference evidence="2" key="1">
    <citation type="journal article" date="2014" name="Front. Microbiol.">
        <title>High frequency of phylogenetically diverse reductive dehalogenase-homologous genes in deep subseafloor sedimentary metagenomes.</title>
        <authorList>
            <person name="Kawai M."/>
            <person name="Futagami T."/>
            <person name="Toyoda A."/>
            <person name="Takaki Y."/>
            <person name="Nishi S."/>
            <person name="Hori S."/>
            <person name="Arai W."/>
            <person name="Tsubouchi T."/>
            <person name="Morono Y."/>
            <person name="Uchiyama I."/>
            <person name="Ito T."/>
            <person name="Fujiyama A."/>
            <person name="Inagaki F."/>
            <person name="Takami H."/>
        </authorList>
    </citation>
    <scope>NUCLEOTIDE SEQUENCE</scope>
    <source>
        <strain evidence="2">Expedition CK06-06</strain>
    </source>
</reference>
<gene>
    <name evidence="2" type="ORF">S01H4_21849</name>
</gene>
<dbReference type="EMBL" id="BART01009943">
    <property type="protein sequence ID" value="GAG83008.1"/>
    <property type="molecule type" value="Genomic_DNA"/>
</dbReference>
<dbReference type="InterPro" id="IPR017900">
    <property type="entry name" value="4Fe4S_Fe_S_CS"/>
</dbReference>
<organism evidence="2">
    <name type="scientific">marine sediment metagenome</name>
    <dbReference type="NCBI Taxonomy" id="412755"/>
    <lineage>
        <taxon>unclassified sequences</taxon>
        <taxon>metagenomes</taxon>
        <taxon>ecological metagenomes</taxon>
    </lineage>
</organism>
<dbReference type="InterPro" id="IPR017896">
    <property type="entry name" value="4Fe4S_Fe-S-bd"/>
</dbReference>
<feature type="domain" description="4Fe-4S ferredoxin-type" evidence="1">
    <location>
        <begin position="294"/>
        <end position="323"/>
    </location>
</feature>
<accession>X1BFZ4</accession>
<feature type="non-terminal residue" evidence="2">
    <location>
        <position position="334"/>
    </location>
</feature>